<keyword evidence="1" id="KW-0808">Transferase</keyword>
<dbReference type="InterPro" id="IPR007371">
    <property type="entry name" value="TPK_catalytic"/>
</dbReference>
<evidence type="ECO:0000256" key="1">
    <source>
        <dbReference type="ARBA" id="ARBA00022679"/>
    </source>
</evidence>
<dbReference type="GO" id="GO:0004788">
    <property type="term" value="F:thiamine diphosphokinase activity"/>
    <property type="evidence" value="ECO:0007669"/>
    <property type="project" value="UniProtKB-UniRule"/>
</dbReference>
<dbReference type="InterPro" id="IPR053149">
    <property type="entry name" value="TPK"/>
</dbReference>
<gene>
    <name evidence="7" type="ORF">US54_C0057G0002</name>
</gene>
<protein>
    <recommendedName>
        <fullName evidence="5">Thiamine diphosphokinase</fullName>
        <ecNumber evidence="5">2.7.6.2</ecNumber>
    </recommendedName>
</protein>
<evidence type="ECO:0000259" key="6">
    <source>
        <dbReference type="SMART" id="SM00983"/>
    </source>
</evidence>
<dbReference type="PANTHER" id="PTHR41299:SF1">
    <property type="entry name" value="THIAMINE PYROPHOSPHOKINASE"/>
    <property type="match status" value="1"/>
</dbReference>
<evidence type="ECO:0000313" key="8">
    <source>
        <dbReference type="Proteomes" id="UP000034471"/>
    </source>
</evidence>
<dbReference type="Gene3D" id="3.40.50.10240">
    <property type="entry name" value="Thiamin pyrophosphokinase, catalytic domain"/>
    <property type="match status" value="1"/>
</dbReference>
<keyword evidence="4" id="KW-0067">ATP-binding</keyword>
<dbReference type="InterPro" id="IPR036759">
    <property type="entry name" value="TPK_catalytic_sf"/>
</dbReference>
<organism evidence="7 8">
    <name type="scientific">Candidatus Roizmanbacteria bacterium GW2011_GWA2_37_7</name>
    <dbReference type="NCBI Taxonomy" id="1618481"/>
    <lineage>
        <taxon>Bacteria</taxon>
        <taxon>Candidatus Roizmaniibacteriota</taxon>
    </lineage>
</organism>
<dbReference type="Pfam" id="PF04265">
    <property type="entry name" value="TPK_B1_binding"/>
    <property type="match status" value="1"/>
</dbReference>
<comment type="caution">
    <text evidence="7">The sequence shown here is derived from an EMBL/GenBank/DDBJ whole genome shotgun (WGS) entry which is preliminary data.</text>
</comment>
<dbReference type="STRING" id="1618481.US54_C0057G0002"/>
<dbReference type="SUPFAM" id="SSF63862">
    <property type="entry name" value="Thiamin pyrophosphokinase, substrate-binding domain"/>
    <property type="match status" value="1"/>
</dbReference>
<dbReference type="SUPFAM" id="SSF63999">
    <property type="entry name" value="Thiamin pyrophosphokinase, catalytic domain"/>
    <property type="match status" value="1"/>
</dbReference>
<dbReference type="PANTHER" id="PTHR41299">
    <property type="entry name" value="THIAMINE PYROPHOSPHOKINASE"/>
    <property type="match status" value="1"/>
</dbReference>
<dbReference type="CDD" id="cd07995">
    <property type="entry name" value="TPK"/>
    <property type="match status" value="1"/>
</dbReference>
<evidence type="ECO:0000256" key="3">
    <source>
        <dbReference type="ARBA" id="ARBA00022777"/>
    </source>
</evidence>
<evidence type="ECO:0000256" key="4">
    <source>
        <dbReference type="ARBA" id="ARBA00022840"/>
    </source>
</evidence>
<evidence type="ECO:0000256" key="5">
    <source>
        <dbReference type="NCBIfam" id="TIGR01378"/>
    </source>
</evidence>
<dbReference type="InterPro" id="IPR006282">
    <property type="entry name" value="Thi_PPkinase"/>
</dbReference>
<dbReference type="GO" id="GO:0030975">
    <property type="term" value="F:thiamine binding"/>
    <property type="evidence" value="ECO:0007669"/>
    <property type="project" value="InterPro"/>
</dbReference>
<name>A0A0G0H0G3_9BACT</name>
<dbReference type="GO" id="GO:0009229">
    <property type="term" value="P:thiamine diphosphate biosynthetic process"/>
    <property type="evidence" value="ECO:0007669"/>
    <property type="project" value="InterPro"/>
</dbReference>
<feature type="domain" description="Thiamin pyrophosphokinase thiamin-binding" evidence="6">
    <location>
        <begin position="146"/>
        <end position="205"/>
    </location>
</feature>
<dbReference type="EC" id="2.7.6.2" evidence="5"/>
<dbReference type="Pfam" id="PF04263">
    <property type="entry name" value="TPK_catalytic"/>
    <property type="match status" value="1"/>
</dbReference>
<keyword evidence="2" id="KW-0547">Nucleotide-binding</keyword>
<proteinExistence type="predicted"/>
<dbReference type="AlphaFoldDB" id="A0A0G0H0G3"/>
<dbReference type="GO" id="GO:0006772">
    <property type="term" value="P:thiamine metabolic process"/>
    <property type="evidence" value="ECO:0007669"/>
    <property type="project" value="UniProtKB-UniRule"/>
</dbReference>
<dbReference type="SMART" id="SM00983">
    <property type="entry name" value="TPK_B1_binding"/>
    <property type="match status" value="1"/>
</dbReference>
<evidence type="ECO:0000313" key="7">
    <source>
        <dbReference type="EMBL" id="KKQ36718.1"/>
    </source>
</evidence>
<dbReference type="InterPro" id="IPR007373">
    <property type="entry name" value="Thiamin_PyroPKinase_B1-bd"/>
</dbReference>
<evidence type="ECO:0000256" key="2">
    <source>
        <dbReference type="ARBA" id="ARBA00022741"/>
    </source>
</evidence>
<reference evidence="7 8" key="1">
    <citation type="journal article" date="2015" name="Nature">
        <title>rRNA introns, odd ribosomes, and small enigmatic genomes across a large radiation of phyla.</title>
        <authorList>
            <person name="Brown C.T."/>
            <person name="Hug L.A."/>
            <person name="Thomas B.C."/>
            <person name="Sharon I."/>
            <person name="Castelle C.J."/>
            <person name="Singh A."/>
            <person name="Wilkins M.J."/>
            <person name="Williams K.H."/>
            <person name="Banfield J.F."/>
        </authorList>
    </citation>
    <scope>NUCLEOTIDE SEQUENCE [LARGE SCALE GENOMIC DNA]</scope>
</reference>
<dbReference type="NCBIfam" id="TIGR01378">
    <property type="entry name" value="thi_PPkinase"/>
    <property type="match status" value="1"/>
</dbReference>
<dbReference type="GO" id="GO:0016301">
    <property type="term" value="F:kinase activity"/>
    <property type="evidence" value="ECO:0007669"/>
    <property type="project" value="UniProtKB-KW"/>
</dbReference>
<dbReference type="EMBL" id="LBTJ01000057">
    <property type="protein sequence ID" value="KKQ36718.1"/>
    <property type="molecule type" value="Genomic_DNA"/>
</dbReference>
<dbReference type="InterPro" id="IPR036371">
    <property type="entry name" value="TPK_B1-bd_sf"/>
</dbReference>
<dbReference type="GO" id="GO:0005524">
    <property type="term" value="F:ATP binding"/>
    <property type="evidence" value="ECO:0007669"/>
    <property type="project" value="UniProtKB-KW"/>
</dbReference>
<dbReference type="Proteomes" id="UP000034471">
    <property type="component" value="Unassembled WGS sequence"/>
</dbReference>
<keyword evidence="3 7" id="KW-0418">Kinase</keyword>
<sequence length="214" mass="23951">MKKVLLCLNGDNIPKKRLMQVIQKTDCIIAADGGANYLHRYNIIPDILIGDMDSVEKDVFRKAQQNGVKIITYPAKKNETDSELAIQYAVDQGADEIFFVGFIGDRFDHVMANIGYISSLLTKINIKIIHNNEDIYFVSKKIVIHGKKNDEVSLLPFHADAKGVVTTGLQYEPSHETLHFASTRGISNVMEKPSASIQLKKGILMVVHRHGGRF</sequence>
<accession>A0A0G0H0G3</accession>